<feature type="compositionally biased region" description="Basic and acidic residues" evidence="1">
    <location>
        <begin position="149"/>
        <end position="158"/>
    </location>
</feature>
<evidence type="ECO:0000256" key="1">
    <source>
        <dbReference type="SAM" id="MobiDB-lite"/>
    </source>
</evidence>
<protein>
    <submittedName>
        <fullName evidence="2">Uncharacterized protein</fullName>
    </submittedName>
</protein>
<comment type="caution">
    <text evidence="2">The sequence shown here is derived from an EMBL/GenBank/DDBJ whole genome shotgun (WGS) entry which is preliminary data.</text>
</comment>
<feature type="compositionally biased region" description="Basic residues" evidence="1">
    <location>
        <begin position="136"/>
        <end position="148"/>
    </location>
</feature>
<keyword evidence="3" id="KW-1185">Reference proteome</keyword>
<organism evidence="2 3">
    <name type="scientific">Tricholomella constricta</name>
    <dbReference type="NCBI Taxonomy" id="117010"/>
    <lineage>
        <taxon>Eukaryota</taxon>
        <taxon>Fungi</taxon>
        <taxon>Dikarya</taxon>
        <taxon>Basidiomycota</taxon>
        <taxon>Agaricomycotina</taxon>
        <taxon>Agaricomycetes</taxon>
        <taxon>Agaricomycetidae</taxon>
        <taxon>Agaricales</taxon>
        <taxon>Tricholomatineae</taxon>
        <taxon>Lyophyllaceae</taxon>
        <taxon>Tricholomella</taxon>
    </lineage>
</organism>
<evidence type="ECO:0000313" key="2">
    <source>
        <dbReference type="EMBL" id="KAF5377163.1"/>
    </source>
</evidence>
<accession>A0A8H5H5I5</accession>
<dbReference type="Proteomes" id="UP000565441">
    <property type="component" value="Unassembled WGS sequence"/>
</dbReference>
<dbReference type="AlphaFoldDB" id="A0A8H5H5I5"/>
<feature type="compositionally biased region" description="Low complexity" evidence="1">
    <location>
        <begin position="88"/>
        <end position="110"/>
    </location>
</feature>
<feature type="compositionally biased region" description="Basic and acidic residues" evidence="1">
    <location>
        <begin position="37"/>
        <end position="50"/>
    </location>
</feature>
<evidence type="ECO:0000313" key="3">
    <source>
        <dbReference type="Proteomes" id="UP000565441"/>
    </source>
</evidence>
<dbReference type="OrthoDB" id="3270420at2759"/>
<feature type="compositionally biased region" description="Low complexity" evidence="1">
    <location>
        <begin position="26"/>
        <end position="36"/>
    </location>
</feature>
<name>A0A8H5H5I5_9AGAR</name>
<sequence length="245" mass="27484">MSTIVEPHTQSPHSDSSSTCHEHLSSRTSSISSAHNSSHEPEAAEHHDAKQSPNHVHFRPRVRITSGISRHRHKSSPRIPDRSFVPFATPSSASSTSSSPSSSISAPLRSPADDETDKPGWGPLGRRVALLSRETHHQRERHRRKKRMRHDDDDHDRGPAPCERSPLLRPRVQSPITGPEGRRQDDVWDPELEEEEEEELEARISREIDEVFGTMPRRLLNLHVRVLAVLFLLSSKASSVVVVAA</sequence>
<gene>
    <name evidence="2" type="ORF">D9615_006411</name>
</gene>
<feature type="compositionally biased region" description="Acidic residues" evidence="1">
    <location>
        <begin position="187"/>
        <end position="198"/>
    </location>
</feature>
<dbReference type="EMBL" id="JAACJP010000024">
    <property type="protein sequence ID" value="KAF5377163.1"/>
    <property type="molecule type" value="Genomic_DNA"/>
</dbReference>
<feature type="region of interest" description="Disordered" evidence="1">
    <location>
        <begin position="1"/>
        <end position="198"/>
    </location>
</feature>
<feature type="compositionally biased region" description="Polar residues" evidence="1">
    <location>
        <begin position="1"/>
        <end position="19"/>
    </location>
</feature>
<proteinExistence type="predicted"/>
<reference evidence="2 3" key="1">
    <citation type="journal article" date="2020" name="ISME J.">
        <title>Uncovering the hidden diversity of litter-decomposition mechanisms in mushroom-forming fungi.</title>
        <authorList>
            <person name="Floudas D."/>
            <person name="Bentzer J."/>
            <person name="Ahren D."/>
            <person name="Johansson T."/>
            <person name="Persson P."/>
            <person name="Tunlid A."/>
        </authorList>
    </citation>
    <scope>NUCLEOTIDE SEQUENCE [LARGE SCALE GENOMIC DNA]</scope>
    <source>
        <strain evidence="2 3">CBS 661.87</strain>
    </source>
</reference>